<dbReference type="EMBL" id="JBJQOH010000006">
    <property type="protein sequence ID" value="KAL3685237.1"/>
    <property type="molecule type" value="Genomic_DNA"/>
</dbReference>
<reference evidence="1 2" key="1">
    <citation type="submission" date="2024-09" db="EMBL/GenBank/DDBJ databases">
        <title>Chromosome-scale assembly of Riccia sorocarpa.</title>
        <authorList>
            <person name="Paukszto L."/>
        </authorList>
    </citation>
    <scope>NUCLEOTIDE SEQUENCE [LARGE SCALE GENOMIC DNA]</scope>
    <source>
        <strain evidence="1">LP-2024</strain>
        <tissue evidence="1">Aerial parts of the thallus</tissue>
    </source>
</reference>
<dbReference type="Proteomes" id="UP001633002">
    <property type="component" value="Unassembled WGS sequence"/>
</dbReference>
<dbReference type="PANTHER" id="PTHR33153:SF3">
    <property type="entry name" value="TRAFFICKING PROTEIN PARTICLE COMPLEX SUBUNIT 11 DOMAIN-CONTAINING PROTEIN"/>
    <property type="match status" value="1"/>
</dbReference>
<gene>
    <name evidence="1" type="ORF">R1sor_003259</name>
</gene>
<sequence length="223" mass="25714">MRKVSKKDVCEEREFFYKESYAKHIEYILNKFDHEGFAEGKMLFVHGQTICKPAFWTIYGFVKQTFYNYEGAYKMGQRVGFHGNHGTLKPKDTTLFAKACMKTFFQQAAEPLPHKESRNPNTDGIVYRIPKIYTRDDVYEEICSKMLAVNLAPISKIAFNDIWRTSQIMGNVDADAKPLPFIHSRCDGSREDICSSVERQAEELDGTCDPITFEGGWDNQSWS</sequence>
<name>A0ABD3H444_9MARC</name>
<accession>A0ABD3H444</accession>
<keyword evidence="2" id="KW-1185">Reference proteome</keyword>
<comment type="caution">
    <text evidence="1">The sequence shown here is derived from an EMBL/GenBank/DDBJ whole genome shotgun (WGS) entry which is preliminary data.</text>
</comment>
<dbReference type="AlphaFoldDB" id="A0ABD3H444"/>
<evidence type="ECO:0000313" key="1">
    <source>
        <dbReference type="EMBL" id="KAL3685237.1"/>
    </source>
</evidence>
<organism evidence="1 2">
    <name type="scientific">Riccia sorocarpa</name>
    <dbReference type="NCBI Taxonomy" id="122646"/>
    <lineage>
        <taxon>Eukaryota</taxon>
        <taxon>Viridiplantae</taxon>
        <taxon>Streptophyta</taxon>
        <taxon>Embryophyta</taxon>
        <taxon>Marchantiophyta</taxon>
        <taxon>Marchantiopsida</taxon>
        <taxon>Marchantiidae</taxon>
        <taxon>Marchantiales</taxon>
        <taxon>Ricciaceae</taxon>
        <taxon>Riccia</taxon>
    </lineage>
</organism>
<proteinExistence type="predicted"/>
<protein>
    <submittedName>
        <fullName evidence="1">Uncharacterized protein</fullName>
    </submittedName>
</protein>
<evidence type="ECO:0000313" key="2">
    <source>
        <dbReference type="Proteomes" id="UP001633002"/>
    </source>
</evidence>
<dbReference type="PANTHER" id="PTHR33153">
    <property type="entry name" value="MYND-TYPE DOMAIN-CONTAINING PROTEIN"/>
    <property type="match status" value="1"/>
</dbReference>